<evidence type="ECO:0000313" key="6">
    <source>
        <dbReference type="EMBL" id="KAA8568901.1"/>
    </source>
</evidence>
<sequence length="372" mass="40532">MASSVFTSFPGRHLYMLTSFTLTLIRLPFWLTYYIPASNRPSPKWTYKQALRVRVLKSLMQIISTTRSATKLTLLPGKEGSRFAILNPAPSTHYQGITTSNPSITPSTIGGTWYPHPPPPNPSNEDIILHFHGGAFVIGDGRSHDTGFAAQTFLNNTTATYIFTPQYRLSTTATTRFPAALQDAITSLHYLTSTLQIPAKNIAVSGDSAGGNLVLALLRYIHDNPSSGLPHPSCAWLWSPWVNPGDALSPGAYAASPRAATDFLTGDFGAWGAESLRPLESTGVSLQDAYISFRGRAFPSATPMFFSTGECEVLFDDDVRAYEEFVAVGTTAELSVEEGAVHDIILVGDKMGFGREAEESVRRAGDFWGRNR</sequence>
<evidence type="ECO:0000313" key="7">
    <source>
        <dbReference type="Proteomes" id="UP000322873"/>
    </source>
</evidence>
<dbReference type="Gene3D" id="3.40.50.1820">
    <property type="entry name" value="alpha/beta hydrolase"/>
    <property type="match status" value="1"/>
</dbReference>
<protein>
    <recommendedName>
        <fullName evidence="5">Alpha/beta hydrolase fold-3 domain-containing protein</fullName>
    </recommendedName>
</protein>
<keyword evidence="4" id="KW-0472">Membrane</keyword>
<dbReference type="VEuPathDB" id="FungiDB:MFRU_017g00870"/>
<reference evidence="6 7" key="1">
    <citation type="submission" date="2019-06" db="EMBL/GenBank/DDBJ databases">
        <title>Genome Sequence of the Brown Rot Fungal Pathogen Monilinia fructicola.</title>
        <authorList>
            <person name="De Miccolis Angelini R.M."/>
            <person name="Landi L."/>
            <person name="Abate D."/>
            <person name="Pollastro S."/>
            <person name="Romanazzi G."/>
            <person name="Faretra F."/>
        </authorList>
    </citation>
    <scope>NUCLEOTIDE SEQUENCE [LARGE SCALE GENOMIC DNA]</scope>
    <source>
        <strain evidence="6 7">Mfrc123</strain>
    </source>
</reference>
<keyword evidence="2" id="KW-0378">Hydrolase</keyword>
<evidence type="ECO:0000259" key="5">
    <source>
        <dbReference type="Pfam" id="PF07859"/>
    </source>
</evidence>
<feature type="domain" description="Alpha/beta hydrolase fold-3" evidence="5">
    <location>
        <begin position="128"/>
        <end position="345"/>
    </location>
</feature>
<dbReference type="InterPro" id="IPR002168">
    <property type="entry name" value="Lipase_GDXG_HIS_AS"/>
</dbReference>
<evidence type="ECO:0000256" key="4">
    <source>
        <dbReference type="SAM" id="Phobius"/>
    </source>
</evidence>
<dbReference type="PROSITE" id="PS01174">
    <property type="entry name" value="LIPASE_GDXG_SER"/>
    <property type="match status" value="1"/>
</dbReference>
<evidence type="ECO:0000256" key="3">
    <source>
        <dbReference type="PROSITE-ProRule" id="PRU10038"/>
    </source>
</evidence>
<dbReference type="Proteomes" id="UP000322873">
    <property type="component" value="Unassembled WGS sequence"/>
</dbReference>
<keyword evidence="4" id="KW-1133">Transmembrane helix</keyword>
<keyword evidence="4" id="KW-0812">Transmembrane</keyword>
<dbReference type="OrthoDB" id="2152029at2759"/>
<keyword evidence="7" id="KW-1185">Reference proteome</keyword>
<name>A0A5M9JHX6_MONFR</name>
<dbReference type="Pfam" id="PF07859">
    <property type="entry name" value="Abhydrolase_3"/>
    <property type="match status" value="1"/>
</dbReference>
<dbReference type="SUPFAM" id="SSF53474">
    <property type="entry name" value="alpha/beta-Hydrolases"/>
    <property type="match status" value="1"/>
</dbReference>
<proteinExistence type="inferred from homology"/>
<dbReference type="PROSITE" id="PS01173">
    <property type="entry name" value="LIPASE_GDXG_HIS"/>
    <property type="match status" value="1"/>
</dbReference>
<accession>A0A5M9JHX6</accession>
<dbReference type="GO" id="GO:0016787">
    <property type="term" value="F:hydrolase activity"/>
    <property type="evidence" value="ECO:0007669"/>
    <property type="project" value="UniProtKB-KW"/>
</dbReference>
<evidence type="ECO:0000256" key="1">
    <source>
        <dbReference type="ARBA" id="ARBA00010515"/>
    </source>
</evidence>
<comment type="similarity">
    <text evidence="1">Belongs to the 'GDXG' lipolytic enzyme family.</text>
</comment>
<dbReference type="InterPro" id="IPR033140">
    <property type="entry name" value="Lipase_GDXG_put_SER_AS"/>
</dbReference>
<gene>
    <name evidence="6" type="ORF">EYC84_007879</name>
</gene>
<dbReference type="AlphaFoldDB" id="A0A5M9JHX6"/>
<dbReference type="PANTHER" id="PTHR48081:SF17">
    <property type="entry name" value="ALPHA_BETA HYDROLASE FOLD-3 DOMAIN-CONTAINING PROTEIN"/>
    <property type="match status" value="1"/>
</dbReference>
<evidence type="ECO:0000256" key="2">
    <source>
        <dbReference type="ARBA" id="ARBA00022801"/>
    </source>
</evidence>
<dbReference type="EMBL" id="VICG01000009">
    <property type="protein sequence ID" value="KAA8568901.1"/>
    <property type="molecule type" value="Genomic_DNA"/>
</dbReference>
<dbReference type="PANTHER" id="PTHR48081">
    <property type="entry name" value="AB HYDROLASE SUPERFAMILY PROTEIN C4A8.06C"/>
    <property type="match status" value="1"/>
</dbReference>
<feature type="active site" evidence="3">
    <location>
        <position position="208"/>
    </location>
</feature>
<feature type="transmembrane region" description="Helical" evidence="4">
    <location>
        <begin position="14"/>
        <end position="35"/>
    </location>
</feature>
<dbReference type="InterPro" id="IPR013094">
    <property type="entry name" value="AB_hydrolase_3"/>
</dbReference>
<dbReference type="InterPro" id="IPR050300">
    <property type="entry name" value="GDXG_lipolytic_enzyme"/>
</dbReference>
<organism evidence="6 7">
    <name type="scientific">Monilinia fructicola</name>
    <name type="common">Brown rot fungus</name>
    <name type="synonym">Ciboria fructicola</name>
    <dbReference type="NCBI Taxonomy" id="38448"/>
    <lineage>
        <taxon>Eukaryota</taxon>
        <taxon>Fungi</taxon>
        <taxon>Dikarya</taxon>
        <taxon>Ascomycota</taxon>
        <taxon>Pezizomycotina</taxon>
        <taxon>Leotiomycetes</taxon>
        <taxon>Helotiales</taxon>
        <taxon>Sclerotiniaceae</taxon>
        <taxon>Monilinia</taxon>
    </lineage>
</organism>
<dbReference type="InterPro" id="IPR029058">
    <property type="entry name" value="AB_hydrolase_fold"/>
</dbReference>
<comment type="caution">
    <text evidence="6">The sequence shown here is derived from an EMBL/GenBank/DDBJ whole genome shotgun (WGS) entry which is preliminary data.</text>
</comment>